<keyword evidence="1" id="KW-0472">Membrane</keyword>
<evidence type="ECO:0000256" key="1">
    <source>
        <dbReference type="SAM" id="Phobius"/>
    </source>
</evidence>
<organism evidence="2 3">
    <name type="scientific">Lapillicoccus jejuensis</name>
    <dbReference type="NCBI Taxonomy" id="402171"/>
    <lineage>
        <taxon>Bacteria</taxon>
        <taxon>Bacillati</taxon>
        <taxon>Actinomycetota</taxon>
        <taxon>Actinomycetes</taxon>
        <taxon>Micrococcales</taxon>
        <taxon>Intrasporangiaceae</taxon>
        <taxon>Lapillicoccus</taxon>
    </lineage>
</organism>
<comment type="caution">
    <text evidence="2">The sequence shown here is derived from an EMBL/GenBank/DDBJ whole genome shotgun (WGS) entry which is preliminary data.</text>
</comment>
<dbReference type="InterPro" id="IPR010699">
    <property type="entry name" value="DUF1275"/>
</dbReference>
<keyword evidence="1" id="KW-1133">Transmembrane helix</keyword>
<keyword evidence="3" id="KW-1185">Reference proteome</keyword>
<sequence>MSDEHARPWWRDYVEHPRHGPLPGLLVLLTVATGLVDGVSILALGRVFVANMTGNVAFLGFALGGAPGFSLDASVVALGAFLVGAGLGGALVRRRRAHRGRLLRDATVPVIGLLVAAVVVLAVARPPYDGAVQVLVVALSALALGLQNAAVRGLAVPDLTTTVLTMTLTGVAADLRGGDHRTTTRRVLAVVAMLVGALVGTLLVRGPGAAVALGVAVLLEAVVLGAVAAASRRTASWQSGP</sequence>
<feature type="transmembrane region" description="Helical" evidence="1">
    <location>
        <begin position="75"/>
        <end position="94"/>
    </location>
</feature>
<feature type="transmembrane region" description="Helical" evidence="1">
    <location>
        <begin position="130"/>
        <end position="151"/>
    </location>
</feature>
<dbReference type="PANTHER" id="PTHR37488:SF2">
    <property type="entry name" value="DUF1275 DOMAIN-CONTAINING PROTEIN"/>
    <property type="match status" value="1"/>
</dbReference>
<evidence type="ECO:0000313" key="3">
    <source>
        <dbReference type="Proteomes" id="UP000317893"/>
    </source>
</evidence>
<dbReference type="Proteomes" id="UP000317893">
    <property type="component" value="Unassembled WGS sequence"/>
</dbReference>
<evidence type="ECO:0000313" key="2">
    <source>
        <dbReference type="EMBL" id="TQJ10084.1"/>
    </source>
</evidence>
<accession>A0A542E493</accession>
<feature type="transmembrane region" description="Helical" evidence="1">
    <location>
        <begin position="106"/>
        <end position="124"/>
    </location>
</feature>
<name>A0A542E493_9MICO</name>
<feature type="transmembrane region" description="Helical" evidence="1">
    <location>
        <begin position="52"/>
        <end position="69"/>
    </location>
</feature>
<gene>
    <name evidence="2" type="ORF">FB458_3203</name>
</gene>
<feature type="transmembrane region" description="Helical" evidence="1">
    <location>
        <begin position="210"/>
        <end position="230"/>
    </location>
</feature>
<dbReference type="PANTHER" id="PTHR37488">
    <property type="entry name" value="DUF1275 DOMAIN-CONTAINING PROTEIN"/>
    <property type="match status" value="1"/>
</dbReference>
<dbReference type="AlphaFoldDB" id="A0A542E493"/>
<proteinExistence type="predicted"/>
<dbReference type="RefSeq" id="WP_141849355.1">
    <property type="nucleotide sequence ID" value="NZ_BAAAPR010000001.1"/>
</dbReference>
<protein>
    <submittedName>
        <fullName evidence="2">Uncharacterized membrane protein YoaK (UPF0700 family)</fullName>
    </submittedName>
</protein>
<keyword evidence="1" id="KW-0812">Transmembrane</keyword>
<reference evidence="2 3" key="1">
    <citation type="submission" date="2019-06" db="EMBL/GenBank/DDBJ databases">
        <title>Sequencing the genomes of 1000 actinobacteria strains.</title>
        <authorList>
            <person name="Klenk H.-P."/>
        </authorList>
    </citation>
    <scope>NUCLEOTIDE SEQUENCE [LARGE SCALE GENOMIC DNA]</scope>
    <source>
        <strain evidence="2 3">DSM 18607</strain>
    </source>
</reference>
<dbReference type="Pfam" id="PF06912">
    <property type="entry name" value="DUF1275"/>
    <property type="match status" value="1"/>
</dbReference>
<feature type="transmembrane region" description="Helical" evidence="1">
    <location>
        <begin position="186"/>
        <end position="204"/>
    </location>
</feature>
<dbReference type="EMBL" id="VFMN01000001">
    <property type="protein sequence ID" value="TQJ10084.1"/>
    <property type="molecule type" value="Genomic_DNA"/>
</dbReference>
<feature type="transmembrane region" description="Helical" evidence="1">
    <location>
        <begin position="20"/>
        <end position="45"/>
    </location>
</feature>